<feature type="compositionally biased region" description="Low complexity" evidence="1">
    <location>
        <begin position="69"/>
        <end position="92"/>
    </location>
</feature>
<name>A0ABT4AHS5_9BACT</name>
<dbReference type="SMART" id="SM00773">
    <property type="entry name" value="WGR"/>
    <property type="match status" value="1"/>
</dbReference>
<dbReference type="InterPro" id="IPR036930">
    <property type="entry name" value="WGR_dom_sf"/>
</dbReference>
<gene>
    <name evidence="3" type="ORF">OV287_42985</name>
</gene>
<dbReference type="Gene3D" id="2.20.140.10">
    <property type="entry name" value="WGR domain"/>
    <property type="match status" value="1"/>
</dbReference>
<keyword evidence="4" id="KW-1185">Reference proteome</keyword>
<comment type="caution">
    <text evidence="3">The sequence shown here is derived from an EMBL/GenBank/DDBJ whole genome shotgun (WGS) entry which is preliminary data.</text>
</comment>
<dbReference type="InterPro" id="IPR049809">
    <property type="entry name" value="YehF/YfeS-like_WGR"/>
</dbReference>
<feature type="region of interest" description="Disordered" evidence="1">
    <location>
        <begin position="65"/>
        <end position="98"/>
    </location>
</feature>
<dbReference type="Proteomes" id="UP001207654">
    <property type="component" value="Unassembled WGS sequence"/>
</dbReference>
<protein>
    <submittedName>
        <fullName evidence="3">WGR domain-containing protein</fullName>
    </submittedName>
</protein>
<dbReference type="EMBL" id="JAPNKA010000001">
    <property type="protein sequence ID" value="MCY1081239.1"/>
    <property type="molecule type" value="Genomic_DNA"/>
</dbReference>
<dbReference type="RefSeq" id="WP_267539844.1">
    <property type="nucleotide sequence ID" value="NZ_JAPNKA010000001.1"/>
</dbReference>
<evidence type="ECO:0000256" key="1">
    <source>
        <dbReference type="SAM" id="MobiDB-lite"/>
    </source>
</evidence>
<dbReference type="SUPFAM" id="SSF142921">
    <property type="entry name" value="WGR domain-like"/>
    <property type="match status" value="1"/>
</dbReference>
<proteinExistence type="predicted"/>
<organism evidence="3 4">
    <name type="scientific">Archangium lansingense</name>
    <dbReference type="NCBI Taxonomy" id="2995310"/>
    <lineage>
        <taxon>Bacteria</taxon>
        <taxon>Pseudomonadati</taxon>
        <taxon>Myxococcota</taxon>
        <taxon>Myxococcia</taxon>
        <taxon>Myxococcales</taxon>
        <taxon>Cystobacterineae</taxon>
        <taxon>Archangiaceae</taxon>
        <taxon>Archangium</taxon>
    </lineage>
</organism>
<reference evidence="3 4" key="1">
    <citation type="submission" date="2022-11" db="EMBL/GenBank/DDBJ databases">
        <title>Minimal conservation of predation-associated metabolite biosynthetic gene clusters underscores biosynthetic potential of Myxococcota including descriptions for ten novel species: Archangium lansinium sp. nov., Myxococcus landrumus sp. nov., Nannocystis bai.</title>
        <authorList>
            <person name="Ahearne A."/>
            <person name="Stevens C."/>
            <person name="Phillips K."/>
        </authorList>
    </citation>
    <scope>NUCLEOTIDE SEQUENCE [LARGE SCALE GENOMIC DNA]</scope>
    <source>
        <strain evidence="3 4">MIWBW</strain>
    </source>
</reference>
<accession>A0ABT4AHS5</accession>
<evidence type="ECO:0000313" key="4">
    <source>
        <dbReference type="Proteomes" id="UP001207654"/>
    </source>
</evidence>
<evidence type="ECO:0000259" key="2">
    <source>
        <dbReference type="PROSITE" id="PS51977"/>
    </source>
</evidence>
<dbReference type="InterPro" id="IPR008893">
    <property type="entry name" value="WGR_domain"/>
</dbReference>
<dbReference type="PROSITE" id="PS51977">
    <property type="entry name" value="WGR"/>
    <property type="match status" value="1"/>
</dbReference>
<sequence length="290" mass="30989">MRRFEFVEGTSAKFWMADVQGNTFIVVFGRLGTDGQRKEKEFDDEAGARREYERKVAEKLREGYHEVSAEPAPAPKGAKGAAAAAPKLSLPPRVRGGKPSAEQVTAAAEALAALDSRVGGRSWRVSLQARRARSALRALGGVDPASHPALGPVFSSLMAKVVAPQGESRLPLWVAMELLSELEAAAFLRTLEQWKRAPAGATAQAAIGLLSRQAEVLGEPELALRLGSLLETRPRAKGAPEEGWEKRWSALRPHVEGHLVSGGSSLPALLRSLDAGGDARLAERLSRLGG</sequence>
<dbReference type="CDD" id="cd07996">
    <property type="entry name" value="WGR_MMR_like"/>
    <property type="match status" value="1"/>
</dbReference>
<dbReference type="Pfam" id="PF05406">
    <property type="entry name" value="WGR"/>
    <property type="match status" value="1"/>
</dbReference>
<feature type="domain" description="WGR" evidence="2">
    <location>
        <begin position="1"/>
        <end position="78"/>
    </location>
</feature>
<evidence type="ECO:0000313" key="3">
    <source>
        <dbReference type="EMBL" id="MCY1081239.1"/>
    </source>
</evidence>